<dbReference type="Pfam" id="PF02786">
    <property type="entry name" value="CPSase_L_D2"/>
    <property type="match status" value="2"/>
</dbReference>
<dbReference type="Gene3D" id="1.10.1030.10">
    <property type="entry name" value="Carbamoyl-phosphate synthetase, large subunit oligomerisation domain"/>
    <property type="match status" value="1"/>
</dbReference>
<dbReference type="InterPro" id="IPR016185">
    <property type="entry name" value="PreATP-grasp_dom_sf"/>
</dbReference>
<dbReference type="NCBIfam" id="NF003671">
    <property type="entry name" value="PRK05294.1"/>
    <property type="match status" value="1"/>
</dbReference>
<dbReference type="RefSeq" id="WP_343788908.1">
    <property type="nucleotide sequence ID" value="NZ_BAAAFH010000022.1"/>
</dbReference>
<feature type="domain" description="ATP-grasp" evidence="9">
    <location>
        <begin position="676"/>
        <end position="867"/>
    </location>
</feature>
<keyword evidence="11" id="KW-1185">Reference proteome</keyword>
<dbReference type="Gene3D" id="3.30.1490.20">
    <property type="entry name" value="ATP-grasp fold, A domain"/>
    <property type="match status" value="2"/>
</dbReference>
<proteinExistence type="inferred from homology"/>
<dbReference type="InterPro" id="IPR013815">
    <property type="entry name" value="ATP_grasp_subdomain_1"/>
</dbReference>
<dbReference type="InterPro" id="IPR011761">
    <property type="entry name" value="ATP-grasp"/>
</dbReference>
<comment type="similarity">
    <text evidence="1">Belongs to the CarB family.</text>
</comment>
<dbReference type="SUPFAM" id="SSF56059">
    <property type="entry name" value="Glutathione synthetase ATP-binding domain-like"/>
    <property type="match status" value="2"/>
</dbReference>
<dbReference type="InterPro" id="IPR036897">
    <property type="entry name" value="CarbamoylP_synth_lsu_oligo_sf"/>
</dbReference>
<keyword evidence="2" id="KW-0436">Ligase</keyword>
<gene>
    <name evidence="10" type="primary">carB</name>
    <name evidence="10" type="ORF">GCM10009118_27340</name>
</gene>
<dbReference type="InterPro" id="IPR006275">
    <property type="entry name" value="CPSase_lsu"/>
</dbReference>
<dbReference type="Proteomes" id="UP001501126">
    <property type="component" value="Unassembled WGS sequence"/>
</dbReference>
<dbReference type="InterPro" id="IPR005480">
    <property type="entry name" value="CPSase_lsu_oligo"/>
</dbReference>
<comment type="caution">
    <text evidence="10">The sequence shown here is derived from an EMBL/GenBank/DDBJ whole genome shotgun (WGS) entry which is preliminary data.</text>
</comment>
<dbReference type="PANTHER" id="PTHR11405:SF53">
    <property type="entry name" value="CARBAMOYL-PHOSPHATE SYNTHASE [AMMONIA], MITOCHONDRIAL"/>
    <property type="match status" value="1"/>
</dbReference>
<reference evidence="10 11" key="1">
    <citation type="journal article" date="2019" name="Int. J. Syst. Evol. Microbiol.">
        <title>The Global Catalogue of Microorganisms (GCM) 10K type strain sequencing project: providing services to taxonomists for standard genome sequencing and annotation.</title>
        <authorList>
            <consortium name="The Broad Institute Genomics Platform"/>
            <consortium name="The Broad Institute Genome Sequencing Center for Infectious Disease"/>
            <person name="Wu L."/>
            <person name="Ma J."/>
        </authorList>
    </citation>
    <scope>NUCLEOTIDE SEQUENCE [LARGE SCALE GENOMIC DNA]</scope>
    <source>
        <strain evidence="10 11">JCM 16083</strain>
    </source>
</reference>
<dbReference type="SUPFAM" id="SSF52440">
    <property type="entry name" value="PreATP-grasp domain"/>
    <property type="match status" value="2"/>
</dbReference>
<evidence type="ECO:0000256" key="3">
    <source>
        <dbReference type="ARBA" id="ARBA00022737"/>
    </source>
</evidence>
<evidence type="ECO:0000256" key="6">
    <source>
        <dbReference type="ARBA" id="ARBA00044063"/>
    </source>
</evidence>
<dbReference type="Gene3D" id="3.40.50.20">
    <property type="match status" value="2"/>
</dbReference>
<keyword evidence="4 8" id="KW-0547">Nucleotide-binding</keyword>
<dbReference type="SUPFAM" id="SSF48108">
    <property type="entry name" value="Carbamoyl phosphate synthetase, large subunit connection domain"/>
    <property type="match status" value="1"/>
</dbReference>
<keyword evidence="3" id="KW-0677">Repeat</keyword>
<dbReference type="Pfam" id="PF25596">
    <property type="entry name" value="CPSase_L_D1"/>
    <property type="match status" value="2"/>
</dbReference>
<evidence type="ECO:0000256" key="4">
    <source>
        <dbReference type="ARBA" id="ARBA00022741"/>
    </source>
</evidence>
<comment type="catalytic activity">
    <reaction evidence="7">
        <text>hydrogencarbonate + NH4(+) + 2 ATP = carbamoyl phosphate + 2 ADP + phosphate + 2 H(+)</text>
        <dbReference type="Rhea" id="RHEA:18029"/>
        <dbReference type="ChEBI" id="CHEBI:15378"/>
        <dbReference type="ChEBI" id="CHEBI:17544"/>
        <dbReference type="ChEBI" id="CHEBI:28938"/>
        <dbReference type="ChEBI" id="CHEBI:30616"/>
        <dbReference type="ChEBI" id="CHEBI:43474"/>
        <dbReference type="ChEBI" id="CHEBI:58228"/>
        <dbReference type="ChEBI" id="CHEBI:456216"/>
        <dbReference type="EC" id="6.3.4.16"/>
    </reaction>
</comment>
<dbReference type="PROSITE" id="PS50975">
    <property type="entry name" value="ATP_GRASP"/>
    <property type="match status" value="2"/>
</dbReference>
<dbReference type="InterPro" id="IPR005483">
    <property type="entry name" value="CPSase_dom"/>
</dbReference>
<dbReference type="PROSITE" id="PS51257">
    <property type="entry name" value="PROKAR_LIPOPROTEIN"/>
    <property type="match status" value="1"/>
</dbReference>
<dbReference type="Gene3D" id="3.30.470.20">
    <property type="entry name" value="ATP-grasp fold, B domain"/>
    <property type="match status" value="2"/>
</dbReference>
<accession>A0ABN1MSN1</accession>
<evidence type="ECO:0000259" key="9">
    <source>
        <dbReference type="PROSITE" id="PS50975"/>
    </source>
</evidence>
<evidence type="ECO:0000313" key="10">
    <source>
        <dbReference type="EMBL" id="GAA0876324.1"/>
    </source>
</evidence>
<evidence type="ECO:0000256" key="2">
    <source>
        <dbReference type="ARBA" id="ARBA00022598"/>
    </source>
</evidence>
<keyword evidence="5 8" id="KW-0067">ATP-binding</keyword>
<organism evidence="10 11">
    <name type="scientific">Wandonia haliotis</name>
    <dbReference type="NCBI Taxonomy" id="574963"/>
    <lineage>
        <taxon>Bacteria</taxon>
        <taxon>Pseudomonadati</taxon>
        <taxon>Bacteroidota</taxon>
        <taxon>Flavobacteriia</taxon>
        <taxon>Flavobacteriales</taxon>
        <taxon>Crocinitomicaceae</taxon>
        <taxon>Wandonia</taxon>
    </lineage>
</organism>
<dbReference type="PANTHER" id="PTHR11405">
    <property type="entry name" value="CARBAMOYLTRANSFERASE FAMILY MEMBER"/>
    <property type="match status" value="1"/>
</dbReference>
<dbReference type="SMART" id="SM01209">
    <property type="entry name" value="GARS_A"/>
    <property type="match status" value="1"/>
</dbReference>
<dbReference type="InterPro" id="IPR005479">
    <property type="entry name" value="CPAse_ATP-bd"/>
</dbReference>
<sequence length="938" mass="104840">MPKDTSIKSVLIIGSGPIVIGQACEFDYSGSQAARSLREEGIEVTLINSNPATIMTDKVVADNVYLQPLEPESIRSILEKHKIDAVLPTMGGQTALNLCIKCDELGIWEEFGVRIIGVDIDAINITEDREEFRALMEKIGVGCAPSKTARSFLEGKEVMQELGIPLVIRPSFTLGGSGGSVVYHKEDFDAALTVGLHTSPIHEVLIDKAVIGWKEYELELLRDANDNVVIICSIENFDPMGVHTGDSITVAPAMTLSDTTFQRMRDMAIKMMRSIGNFAGGCNVQFAVSPDEKEDIIAIEINPRVSRSSALASKATGYPIAKIAAKLAIGYHLDELKNQITKTTSALFEPTLDYVIVKIPRWNFDKFPGSDRRLGFQMKSVGEVMGIGRSFQEALQKACQSLEINRNGLGADGKELRDQDAILHSLENPSWNRLFHIYDAVKLGIPFKTIFEKTKIDVWFLRQIEDLIKLERSIEKHSLTSIPKELLFEAKQKGYADRQVAHLLRCLESEVHAKRKEFGIKRVYKLVDTCAAEFEAETPYYYSTFEYENESVVSDRKKVVVLGSGPNRIGQGIEFDYSCVHGVLAAKEAGYETIMINCNPETVSTDFDTADKLYFEPVFWEHIYDIIQHEKPEGVIVQLGGQTALKLAEKLERYGIRIFGTSYKALDLAEDRGRFSGLLKELNIPYPEFGVVESAEQALELSDQLGFPLLVRPSYVLGGQKMKIVINKEELEHHVVEILRDMPDNQILLDHFLGGAIEAEADAICDGKDVHIIGVMQHIEPAGIHSGDSYAVLPPYNLGDFVMQQIEDITRKVAVALETVGLINIQFAIKNDKVYVIEANPRASRTVPFIAKAYDEPYVNYATKVMLGDKKVKDFTFEPKTDGYAIKIPVFSFEKFPNVNKELGPEMKSTGEAIRFIKNLKDPFFVKIYSERNLYLSK</sequence>
<dbReference type="NCBIfam" id="TIGR01369">
    <property type="entry name" value="CPSaseII_lrg"/>
    <property type="match status" value="1"/>
</dbReference>
<dbReference type="EMBL" id="BAAAFH010000022">
    <property type="protein sequence ID" value="GAA0876324.1"/>
    <property type="molecule type" value="Genomic_DNA"/>
</dbReference>
<dbReference type="PRINTS" id="PR00098">
    <property type="entry name" value="CPSASE"/>
</dbReference>
<dbReference type="InterPro" id="IPR058047">
    <property type="entry name" value="CPSase_preATP-grasp"/>
</dbReference>
<evidence type="ECO:0000256" key="7">
    <source>
        <dbReference type="ARBA" id="ARBA00047359"/>
    </source>
</evidence>
<dbReference type="NCBIfam" id="NF009455">
    <property type="entry name" value="PRK12815.1"/>
    <property type="match status" value="1"/>
</dbReference>
<protein>
    <recommendedName>
        <fullName evidence="6">carbamoyl-phosphate synthase (ammonia)</fullName>
        <ecNumber evidence="6">6.3.4.16</ecNumber>
    </recommendedName>
</protein>
<dbReference type="PROSITE" id="PS00867">
    <property type="entry name" value="CPSASE_2"/>
    <property type="match status" value="1"/>
</dbReference>
<evidence type="ECO:0000256" key="5">
    <source>
        <dbReference type="ARBA" id="ARBA00022840"/>
    </source>
</evidence>
<dbReference type="SMART" id="SM01096">
    <property type="entry name" value="CPSase_L_D3"/>
    <property type="match status" value="1"/>
</dbReference>
<dbReference type="EC" id="6.3.4.16" evidence="6"/>
<name>A0ABN1MSN1_9FLAO</name>
<evidence type="ECO:0000313" key="11">
    <source>
        <dbReference type="Proteomes" id="UP001501126"/>
    </source>
</evidence>
<dbReference type="Pfam" id="PF02787">
    <property type="entry name" value="CPSase_L_D3"/>
    <property type="match status" value="1"/>
</dbReference>
<evidence type="ECO:0000256" key="1">
    <source>
        <dbReference type="ARBA" id="ARBA00009799"/>
    </source>
</evidence>
<feature type="domain" description="ATP-grasp" evidence="9">
    <location>
        <begin position="133"/>
        <end position="329"/>
    </location>
</feature>
<evidence type="ECO:0000256" key="8">
    <source>
        <dbReference type="PROSITE-ProRule" id="PRU00409"/>
    </source>
</evidence>